<proteinExistence type="predicted"/>
<protein>
    <submittedName>
        <fullName evidence="1">Uncharacterized protein</fullName>
    </submittedName>
</protein>
<evidence type="ECO:0000313" key="1">
    <source>
        <dbReference type="EMBL" id="ANA49135.1"/>
    </source>
</evidence>
<name>A0A1S5R145_9CAUD</name>
<dbReference type="Proteomes" id="UP000223738">
    <property type="component" value="Segment"/>
</dbReference>
<organism evidence="1 2">
    <name type="scientific">Pseudomonas phage phiPMW</name>
    <dbReference type="NCBI Taxonomy" id="1815582"/>
    <lineage>
        <taxon>Viruses</taxon>
        <taxon>Duplodnaviria</taxon>
        <taxon>Heunggongvirae</taxon>
        <taxon>Uroviricota</taxon>
        <taxon>Caudoviricetes</taxon>
        <taxon>Plaisancevirus</taxon>
        <taxon>Plaisancevirus PMW</taxon>
    </lineage>
</organism>
<gene>
    <name evidence="1" type="ORF">PMW_10</name>
</gene>
<accession>A0A1S5R145</accession>
<reference evidence="1 2" key="1">
    <citation type="submission" date="2016-03" db="EMBL/GenBank/DDBJ databases">
        <title>Characterization of pf16 and phiPMW: Two novel phages infecting Pseudomonas putida PpG1.</title>
        <authorList>
            <person name="Magill D.J."/>
            <person name="Krylov V.N."/>
            <person name="Allen C.C.R."/>
            <person name="McGrath J.W."/>
            <person name="Quinn J.P."/>
            <person name="Kulakov L.A."/>
        </authorList>
    </citation>
    <scope>NUCLEOTIDE SEQUENCE [LARGE SCALE GENOMIC DNA]</scope>
</reference>
<sequence length="53" mass="6110">MNNPVQSFEDFVKDLKGEVAFTQRDMYNMYLIGRLDGAISHTQLSVKEKKNDS</sequence>
<keyword evidence="2" id="KW-1185">Reference proteome</keyword>
<dbReference type="EMBL" id="KU862660">
    <property type="protein sequence ID" value="ANA49135.1"/>
    <property type="molecule type" value="Genomic_DNA"/>
</dbReference>
<evidence type="ECO:0000313" key="2">
    <source>
        <dbReference type="Proteomes" id="UP000223738"/>
    </source>
</evidence>